<dbReference type="AlphaFoldDB" id="A0A7W3P6A6"/>
<keyword evidence="3" id="KW-1185">Reference proteome</keyword>
<reference evidence="2 3" key="1">
    <citation type="submission" date="2020-07" db="EMBL/GenBank/DDBJ databases">
        <title>Sequencing the genomes of 1000 actinobacteria strains.</title>
        <authorList>
            <person name="Klenk H.-P."/>
        </authorList>
    </citation>
    <scope>NUCLEOTIDE SEQUENCE [LARGE SCALE GENOMIC DNA]</scope>
    <source>
        <strain evidence="2 3">DSM 100723</strain>
    </source>
</reference>
<dbReference type="PANTHER" id="PTHR42743">
    <property type="entry name" value="AMINO-ACID AMINOTRANSFERASE"/>
    <property type="match status" value="1"/>
</dbReference>
<comment type="similarity">
    <text evidence="1">Belongs to the class-IV pyridoxal-phosphate-dependent aminotransferase family.</text>
</comment>
<evidence type="ECO:0000313" key="3">
    <source>
        <dbReference type="Proteomes" id="UP000523079"/>
    </source>
</evidence>
<dbReference type="InterPro" id="IPR050571">
    <property type="entry name" value="Class-IV_PLP-Dep_Aminotrnsfr"/>
</dbReference>
<proteinExistence type="inferred from homology"/>
<organism evidence="2 3">
    <name type="scientific">Microlunatus kandeliicorticis</name>
    <dbReference type="NCBI Taxonomy" id="1759536"/>
    <lineage>
        <taxon>Bacteria</taxon>
        <taxon>Bacillati</taxon>
        <taxon>Actinomycetota</taxon>
        <taxon>Actinomycetes</taxon>
        <taxon>Propionibacteriales</taxon>
        <taxon>Propionibacteriaceae</taxon>
        <taxon>Microlunatus</taxon>
    </lineage>
</organism>
<dbReference type="Proteomes" id="UP000523079">
    <property type="component" value="Unassembled WGS sequence"/>
</dbReference>
<evidence type="ECO:0000256" key="1">
    <source>
        <dbReference type="ARBA" id="ARBA00009320"/>
    </source>
</evidence>
<dbReference type="InterPro" id="IPR027417">
    <property type="entry name" value="P-loop_NTPase"/>
</dbReference>
<dbReference type="Pfam" id="PF19798">
    <property type="entry name" value="Sulfotransfer_5"/>
    <property type="match status" value="1"/>
</dbReference>
<name>A0A7W3P6A6_9ACTN</name>
<evidence type="ECO:0008006" key="4">
    <source>
        <dbReference type="Google" id="ProtNLM"/>
    </source>
</evidence>
<sequence>MMSQPVRIAMWSGPRNLSTALMRSFENRADCSVVDEPLYAYYLAETGLDHPGREDVLASQPQDWPSVVAAITSGPVATPVQYQKHMTHHLLPAVDRGALAGLQHAFLIRDPERVLVSYSKVRDEPTLADLGLPQQVEIFERFGGPVVDAADLLAAPEGVLRRLCAALGLAFDPAMLSWPAGPRDSDGVWAPHWYAGVEASTGFAAHSPGSSDPLPDRLLPLLEQCRPFYERLAAHRLRAEG</sequence>
<accession>A0A7W3P6A6</accession>
<dbReference type="PANTHER" id="PTHR42743:SF11">
    <property type="entry name" value="AMINODEOXYCHORISMATE LYASE"/>
    <property type="match status" value="1"/>
</dbReference>
<evidence type="ECO:0000313" key="2">
    <source>
        <dbReference type="EMBL" id="MBA8794715.1"/>
    </source>
</evidence>
<dbReference type="SUPFAM" id="SSF52540">
    <property type="entry name" value="P-loop containing nucleoside triphosphate hydrolases"/>
    <property type="match status" value="1"/>
</dbReference>
<gene>
    <name evidence="2" type="ORF">FHX74_002334</name>
</gene>
<protein>
    <recommendedName>
        <fullName evidence="4">Sulfotransferase family protein</fullName>
    </recommendedName>
</protein>
<comment type="caution">
    <text evidence="2">The sequence shown here is derived from an EMBL/GenBank/DDBJ whole genome shotgun (WGS) entry which is preliminary data.</text>
</comment>
<dbReference type="GO" id="GO:0019752">
    <property type="term" value="P:carboxylic acid metabolic process"/>
    <property type="evidence" value="ECO:0007669"/>
    <property type="project" value="TreeGrafter"/>
</dbReference>
<dbReference type="Gene3D" id="3.40.50.300">
    <property type="entry name" value="P-loop containing nucleotide triphosphate hydrolases"/>
    <property type="match status" value="1"/>
</dbReference>
<dbReference type="EMBL" id="JACGWT010000003">
    <property type="protein sequence ID" value="MBA8794715.1"/>
    <property type="molecule type" value="Genomic_DNA"/>
</dbReference>